<evidence type="ECO:0000313" key="2">
    <source>
        <dbReference type="EMBL" id="KAL1583765.1"/>
    </source>
</evidence>
<feature type="compositionally biased region" description="Low complexity" evidence="1">
    <location>
        <begin position="357"/>
        <end position="369"/>
    </location>
</feature>
<dbReference type="RefSeq" id="XP_069226871.1">
    <property type="nucleotide sequence ID" value="XM_069376070.1"/>
</dbReference>
<feature type="compositionally biased region" description="Low complexity" evidence="1">
    <location>
        <begin position="182"/>
        <end position="207"/>
    </location>
</feature>
<feature type="compositionally biased region" description="Polar residues" evidence="1">
    <location>
        <begin position="442"/>
        <end position="475"/>
    </location>
</feature>
<organism evidence="2 3">
    <name type="scientific">Cladosporium halotolerans</name>
    <dbReference type="NCBI Taxonomy" id="1052096"/>
    <lineage>
        <taxon>Eukaryota</taxon>
        <taxon>Fungi</taxon>
        <taxon>Dikarya</taxon>
        <taxon>Ascomycota</taxon>
        <taxon>Pezizomycotina</taxon>
        <taxon>Dothideomycetes</taxon>
        <taxon>Dothideomycetidae</taxon>
        <taxon>Cladosporiales</taxon>
        <taxon>Cladosporiaceae</taxon>
        <taxon>Cladosporium</taxon>
    </lineage>
</organism>
<proteinExistence type="predicted"/>
<dbReference type="EMBL" id="JAAQHG020000032">
    <property type="protein sequence ID" value="KAL1583765.1"/>
    <property type="molecule type" value="Genomic_DNA"/>
</dbReference>
<feature type="compositionally biased region" description="Polar residues" evidence="1">
    <location>
        <begin position="492"/>
        <end position="530"/>
    </location>
</feature>
<keyword evidence="3" id="KW-1185">Reference proteome</keyword>
<dbReference type="Proteomes" id="UP000803884">
    <property type="component" value="Unassembled WGS sequence"/>
</dbReference>
<dbReference type="GeneID" id="96008908"/>
<comment type="caution">
    <text evidence="2">The sequence shown here is derived from an EMBL/GenBank/DDBJ whole genome shotgun (WGS) entry which is preliminary data.</text>
</comment>
<feature type="region of interest" description="Disordered" evidence="1">
    <location>
        <begin position="140"/>
        <end position="530"/>
    </location>
</feature>
<protein>
    <submittedName>
        <fullName evidence="2">Uncharacterized protein</fullName>
    </submittedName>
</protein>
<feature type="compositionally biased region" description="Low complexity" evidence="1">
    <location>
        <begin position="410"/>
        <end position="421"/>
    </location>
</feature>
<feature type="compositionally biased region" description="Low complexity" evidence="1">
    <location>
        <begin position="479"/>
        <end position="488"/>
    </location>
</feature>
<name>A0AB34KKB5_9PEZI</name>
<reference evidence="2 3" key="1">
    <citation type="journal article" date="2020" name="Microbiol. Resour. Announc.">
        <title>Draft Genome Sequence of a Cladosporium Species Isolated from the Mesophotic Ascidian Didemnum maculosum.</title>
        <authorList>
            <person name="Gioti A."/>
            <person name="Siaperas R."/>
            <person name="Nikolaivits E."/>
            <person name="Le Goff G."/>
            <person name="Ouazzani J."/>
            <person name="Kotoulas G."/>
            <person name="Topakas E."/>
        </authorList>
    </citation>
    <scope>NUCLEOTIDE SEQUENCE [LARGE SCALE GENOMIC DNA]</scope>
    <source>
        <strain evidence="2 3">TM138-S3</strain>
    </source>
</reference>
<feature type="compositionally biased region" description="Polar residues" evidence="1">
    <location>
        <begin position="370"/>
        <end position="401"/>
    </location>
</feature>
<feature type="compositionally biased region" description="Pro residues" evidence="1">
    <location>
        <begin position="234"/>
        <end position="244"/>
    </location>
</feature>
<dbReference type="AlphaFoldDB" id="A0AB34KKB5"/>
<sequence>MPVYFIHGFRWPRPAIRIHIILHNLEDAAAEWLVAPGTTREMLDNFNELYPESMEHLPHLRFVEQYDPNDTTAGSGSQPYAYVADVVEEVKLGVDVDEIRGKGVPNDQWASMMELRDKLAPEEKVAWYIVVCGDEERWAPTTSELEEQEEVARVATYPYREPERESRRPQTQRSVTPRSAVSSQGQQSQAPQPQQPQQPQNSSPQQEEQPRGIRKLFSSVARRKSRSRVRDSPPPKTSTEPLPPNNIKLKTSNLAPAESAPNGGDRSAPSGGSAHSWEADDAHEVITGPTTYEDDPLAAPSPTVRHGPEADTAIRNKRLSKYSVYPNPYTSTIRTVGPDVARALSPQGRNGNGNGNVNGNANGSGNSTGTPSIVTDSANPSRRQSINFSRNPSPQTLSPPGTVTPAIYKPSTGSSSGVSTPATYHTANTRAHRVSPLESYPPSLNASRQSLAQPPSSARQSFSQPTPSSNVSRQSLILPHHQQQQQQHPHQRFTNPQNMSHASLLSQASRQGPDTGKRASQATMSGMSPTVQALYGQHERDWRQRQSVRQDELVAKGLDEGVFTELR</sequence>
<evidence type="ECO:0000256" key="1">
    <source>
        <dbReference type="SAM" id="MobiDB-lite"/>
    </source>
</evidence>
<evidence type="ECO:0000313" key="3">
    <source>
        <dbReference type="Proteomes" id="UP000803884"/>
    </source>
</evidence>
<gene>
    <name evidence="2" type="ORF">WHR41_07465</name>
</gene>
<accession>A0AB34KKB5</accession>